<dbReference type="GO" id="GO:0030246">
    <property type="term" value="F:carbohydrate binding"/>
    <property type="evidence" value="ECO:0007669"/>
    <property type="project" value="UniProtKB-UniRule"/>
</dbReference>
<proteinExistence type="predicted"/>
<protein>
    <recommendedName>
        <fullName evidence="1">Galectin</fullName>
    </recommendedName>
</protein>
<dbReference type="EMBL" id="JANJYJ010000006">
    <property type="protein sequence ID" value="KAK3207056.1"/>
    <property type="molecule type" value="Genomic_DNA"/>
</dbReference>
<dbReference type="PROSITE" id="PS51304">
    <property type="entry name" value="GALECTIN"/>
    <property type="match status" value="1"/>
</dbReference>
<keyword evidence="1" id="KW-0430">Lectin</keyword>
<feature type="domain" description="Galectin" evidence="2">
    <location>
        <begin position="193"/>
        <end position="404"/>
    </location>
</feature>
<name>A0AAE0E4L9_9ROSI</name>
<organism evidence="3 4">
    <name type="scientific">Dipteronia sinensis</name>
    <dbReference type="NCBI Taxonomy" id="43782"/>
    <lineage>
        <taxon>Eukaryota</taxon>
        <taxon>Viridiplantae</taxon>
        <taxon>Streptophyta</taxon>
        <taxon>Embryophyta</taxon>
        <taxon>Tracheophyta</taxon>
        <taxon>Spermatophyta</taxon>
        <taxon>Magnoliopsida</taxon>
        <taxon>eudicotyledons</taxon>
        <taxon>Gunneridae</taxon>
        <taxon>Pentapetalae</taxon>
        <taxon>rosids</taxon>
        <taxon>malvids</taxon>
        <taxon>Sapindales</taxon>
        <taxon>Sapindaceae</taxon>
        <taxon>Hippocastanoideae</taxon>
        <taxon>Acereae</taxon>
        <taxon>Dipteronia</taxon>
    </lineage>
</organism>
<dbReference type="FunFam" id="2.60.120.200:FF:000147">
    <property type="entry name" value="Hydroxyproline O-galactosyltransferase GALT2"/>
    <property type="match status" value="1"/>
</dbReference>
<dbReference type="InterPro" id="IPR001079">
    <property type="entry name" value="Galectin_CRD"/>
</dbReference>
<dbReference type="GO" id="GO:1901137">
    <property type="term" value="P:carbohydrate derivative biosynthetic process"/>
    <property type="evidence" value="ECO:0007669"/>
    <property type="project" value="UniProtKB-ARBA"/>
</dbReference>
<comment type="caution">
    <text evidence="3">The sequence shown here is derived from an EMBL/GenBank/DDBJ whole genome shotgun (WGS) entry which is preliminary data.</text>
</comment>
<dbReference type="SUPFAM" id="SSF49899">
    <property type="entry name" value="Concanavalin A-like lectins/glucanases"/>
    <property type="match status" value="1"/>
</dbReference>
<evidence type="ECO:0000259" key="2">
    <source>
        <dbReference type="PROSITE" id="PS51304"/>
    </source>
</evidence>
<dbReference type="FunFam" id="2.60.120.200:FF:000071">
    <property type="entry name" value="Hydroxyproline O-galactosyltransferase GALT2"/>
    <property type="match status" value="1"/>
</dbReference>
<evidence type="ECO:0000313" key="4">
    <source>
        <dbReference type="Proteomes" id="UP001281410"/>
    </source>
</evidence>
<evidence type="ECO:0000256" key="1">
    <source>
        <dbReference type="RuleBase" id="RU102079"/>
    </source>
</evidence>
<dbReference type="CDD" id="cd00070">
    <property type="entry name" value="GLECT"/>
    <property type="match status" value="1"/>
</dbReference>
<dbReference type="PANTHER" id="PTHR11346">
    <property type="entry name" value="GALECTIN"/>
    <property type="match status" value="1"/>
</dbReference>
<accession>A0AAE0E4L9</accession>
<sequence>MKRIKFETSNTRRFKLSHLLLGIAALYLVFIAFKFPHFLEIAALLSGDDSYMGLDGEMVGDNRDSDLSKPFFGSVYKDTFHRKLEDNENLEAPLMPRKEPLEREKGGSRPIKPLQFRYGRITGEIMRRRNRTNELSVLERMADEAWTLGLKAWEEVEKFDVKVTVENNIYEGKPESCPSWVSMSGEELASGDRVTFLPCGLAAGSSITVVGTPHYAHMEFLPQLMKRRNGDGQVMVSQFMVELQGLKSVDGEDPPKILHVNPRLKGDWSQRPVIEHNTCYRMQWGTAQRCDGLPSKNDDDVLVDGYVRCEKWMRNGVVDSKDSKTASWFKRFIGREQKPEVTWPYPFVEGRLFILTLRAGVDGFHINVGGRHVTSFPYRTGFTLEDATGLAVKGDVNVHSVYATSLPASHPSFSLQRVLEMSSKWKADPLPNTPIRLFIGVLSATNHFAERMAIRKTWMQSAATKSSDVVSPFLCCTES</sequence>
<dbReference type="Pfam" id="PF00337">
    <property type="entry name" value="Gal-bind_lectin"/>
    <property type="match status" value="1"/>
</dbReference>
<dbReference type="PANTHER" id="PTHR11346:SF147">
    <property type="entry name" value="GALECTIN"/>
    <property type="match status" value="1"/>
</dbReference>
<dbReference type="SMART" id="SM00908">
    <property type="entry name" value="Gal-bind_lectin"/>
    <property type="match status" value="1"/>
</dbReference>
<keyword evidence="4" id="KW-1185">Reference proteome</keyword>
<evidence type="ECO:0000313" key="3">
    <source>
        <dbReference type="EMBL" id="KAK3207056.1"/>
    </source>
</evidence>
<dbReference type="AlphaFoldDB" id="A0AAE0E4L9"/>
<dbReference type="Proteomes" id="UP001281410">
    <property type="component" value="Unassembled WGS sequence"/>
</dbReference>
<gene>
    <name evidence="3" type="ORF">Dsin_021102</name>
</gene>
<reference evidence="3" key="1">
    <citation type="journal article" date="2023" name="Plant J.">
        <title>Genome sequences and population genomics provide insights into the demographic history, inbreeding, and mutation load of two 'living fossil' tree species of Dipteronia.</title>
        <authorList>
            <person name="Feng Y."/>
            <person name="Comes H.P."/>
            <person name="Chen J."/>
            <person name="Zhu S."/>
            <person name="Lu R."/>
            <person name="Zhang X."/>
            <person name="Li P."/>
            <person name="Qiu J."/>
            <person name="Olsen K.M."/>
            <person name="Qiu Y."/>
        </authorList>
    </citation>
    <scope>NUCLEOTIDE SEQUENCE</scope>
    <source>
        <strain evidence="3">NBL</strain>
    </source>
</reference>
<dbReference type="Gene3D" id="2.60.120.200">
    <property type="match status" value="2"/>
</dbReference>
<dbReference type="InterPro" id="IPR013320">
    <property type="entry name" value="ConA-like_dom_sf"/>
</dbReference>
<dbReference type="InterPro" id="IPR044156">
    <property type="entry name" value="Galectin-like"/>
</dbReference>